<dbReference type="KEGG" id="sla:SERLADRAFT_404649"/>
<dbReference type="Proteomes" id="UP000008064">
    <property type="component" value="Unassembled WGS sequence"/>
</dbReference>
<evidence type="ECO:0000313" key="2">
    <source>
        <dbReference type="EMBL" id="EGO30512.1"/>
    </source>
</evidence>
<gene>
    <name evidence="2" type="ORF">SERLADRAFT_404649</name>
</gene>
<dbReference type="HOGENOM" id="CLU_883284_0_0_1"/>
<organism>
    <name type="scientific">Serpula lacrymans var. lacrymans (strain S7.9)</name>
    <name type="common">Dry rot fungus</name>
    <dbReference type="NCBI Taxonomy" id="578457"/>
    <lineage>
        <taxon>Eukaryota</taxon>
        <taxon>Fungi</taxon>
        <taxon>Dikarya</taxon>
        <taxon>Basidiomycota</taxon>
        <taxon>Agaricomycotina</taxon>
        <taxon>Agaricomycetes</taxon>
        <taxon>Agaricomycetidae</taxon>
        <taxon>Boletales</taxon>
        <taxon>Coniophorineae</taxon>
        <taxon>Serpulaceae</taxon>
        <taxon>Serpula</taxon>
    </lineage>
</organism>
<feature type="region of interest" description="Disordered" evidence="1">
    <location>
        <begin position="1"/>
        <end position="34"/>
    </location>
</feature>
<proteinExistence type="predicted"/>
<evidence type="ECO:0000256" key="1">
    <source>
        <dbReference type="SAM" id="MobiDB-lite"/>
    </source>
</evidence>
<name>F8NDY4_SERL9</name>
<dbReference type="OrthoDB" id="2803597at2759"/>
<dbReference type="EMBL" id="GL945428">
    <property type="protein sequence ID" value="EGO30512.1"/>
    <property type="molecule type" value="Genomic_DNA"/>
</dbReference>
<protein>
    <submittedName>
        <fullName evidence="2">Uncharacterized protein</fullName>
    </submittedName>
</protein>
<reference evidence="2" key="1">
    <citation type="submission" date="2011-04" db="EMBL/GenBank/DDBJ databases">
        <title>Evolution of plant cell wall degrading machinery underlies the functional diversity of forest fungi.</title>
        <authorList>
            <consortium name="US DOE Joint Genome Institute (JGI-PGF)"/>
            <person name="Eastwood D.C."/>
            <person name="Floudas D."/>
            <person name="Binder M."/>
            <person name="Majcherczyk A."/>
            <person name="Schneider P."/>
            <person name="Aerts A."/>
            <person name="Asiegbu F.O."/>
            <person name="Baker S.E."/>
            <person name="Barry K."/>
            <person name="Bendiksby M."/>
            <person name="Blumentritt M."/>
            <person name="Coutinho P.M."/>
            <person name="Cullen D."/>
            <person name="Cullen D."/>
            <person name="Gathman A."/>
            <person name="Goodell B."/>
            <person name="Henrissat B."/>
            <person name="Ihrmark K."/>
            <person name="Kauserud H."/>
            <person name="Kohler A."/>
            <person name="LaButti K."/>
            <person name="Lapidus A."/>
            <person name="Lavin J.L."/>
            <person name="Lee Y.-H."/>
            <person name="Lindquist E."/>
            <person name="Lilly W."/>
            <person name="Lucas S."/>
            <person name="Morin E."/>
            <person name="Murat C."/>
            <person name="Oguiza J.A."/>
            <person name="Park J."/>
            <person name="Pisabarro A.G."/>
            <person name="Riley R."/>
            <person name="Rosling A."/>
            <person name="Salamov A."/>
            <person name="Schmidt O."/>
            <person name="Schmutz J."/>
            <person name="Skrede I."/>
            <person name="Stenlid J."/>
            <person name="Wiebenga A."/>
            <person name="Xie X."/>
            <person name="Kues U."/>
            <person name="Hibbett D.S."/>
            <person name="Hoffmeister D."/>
            <person name="Hogberg N."/>
            <person name="Martin F."/>
            <person name="Grigoriev I.V."/>
            <person name="Watkinson S.C."/>
        </authorList>
    </citation>
    <scope>NUCLEOTIDE SEQUENCE</scope>
    <source>
        <strain evidence="2">S7.9</strain>
    </source>
</reference>
<sequence length="315" mass="35697">MPAKQMAFSGLGPNSEPVSIPTRPQGESSETDGAELFDDHLENESDNEIMLGKEVEDESGLQLKDTILEAPINAQKQTKKKNNHRSKINPCLDFLINADTQPGKHCQRQVFNFYFDNMVAATKQLHRSCLPKYTMNDQDFALIDALKIWRIAKTTETYGHAHLVNIGPSIIMTDSITDRVIHSVSQNLEHEGARLRQSGLEQHQCGLSQLLYQCLYLLWQPGKFGAAHMASKATTAKKARSLHNNKKNDYKYFPHICVCMFTGKMTLKQILFYSKIIQFNAPVNPTKVPRFACWIDYKGTNLVSEKRHTEDQLGI</sequence>
<dbReference type="AlphaFoldDB" id="F8NDY4"/>
<dbReference type="GeneID" id="18812421"/>
<accession>F8NDY4</accession>
<dbReference type="RefSeq" id="XP_007312396.1">
    <property type="nucleotide sequence ID" value="XM_007312334.1"/>
</dbReference>